<keyword evidence="1" id="KW-0812">Transmembrane</keyword>
<keyword evidence="1" id="KW-1133">Transmembrane helix</keyword>
<sequence>MELCDDISPLPPSHFVYSQGLPMWWSPLVHPDTPGVLGVAMMVICIPLICVTITDIGMFILFFFARDEFTILQFVQAVLENMYLIMFSFLLIIANVGGTEICARLQGLLFTHFRFLAHYTGRAFMCFHISCRAVSCSSENLFFWVYMMFSCMLSLLGVAMLVKRTLAPPLQCVGQGGVTDST</sequence>
<proteinExistence type="predicted"/>
<feature type="transmembrane region" description="Helical" evidence="1">
    <location>
        <begin position="141"/>
        <end position="162"/>
    </location>
</feature>
<evidence type="ECO:0000313" key="2">
    <source>
        <dbReference type="EMBL" id="CAD8828618.1"/>
    </source>
</evidence>
<dbReference type="EMBL" id="HBFQ01004254">
    <property type="protein sequence ID" value="CAD8828618.1"/>
    <property type="molecule type" value="Transcribed_RNA"/>
</dbReference>
<organism evidence="2">
    <name type="scientific">Noctiluca scintillans</name>
    <name type="common">Sea sparkle</name>
    <name type="synonym">Red tide dinoflagellate</name>
    <dbReference type="NCBI Taxonomy" id="2966"/>
    <lineage>
        <taxon>Eukaryota</taxon>
        <taxon>Sar</taxon>
        <taxon>Alveolata</taxon>
        <taxon>Dinophyceae</taxon>
        <taxon>Noctilucales</taxon>
        <taxon>Noctilucaceae</taxon>
        <taxon>Noctiluca</taxon>
    </lineage>
</organism>
<reference evidence="2" key="1">
    <citation type="submission" date="2021-01" db="EMBL/GenBank/DDBJ databases">
        <authorList>
            <person name="Corre E."/>
            <person name="Pelletier E."/>
            <person name="Niang G."/>
            <person name="Scheremetjew M."/>
            <person name="Finn R."/>
            <person name="Kale V."/>
            <person name="Holt S."/>
            <person name="Cochrane G."/>
            <person name="Meng A."/>
            <person name="Brown T."/>
            <person name="Cohen L."/>
        </authorList>
    </citation>
    <scope>NUCLEOTIDE SEQUENCE</scope>
</reference>
<evidence type="ECO:0000256" key="1">
    <source>
        <dbReference type="SAM" id="Phobius"/>
    </source>
</evidence>
<gene>
    <name evidence="2" type="ORF">NSCI0253_LOCUS2964</name>
</gene>
<dbReference type="AlphaFoldDB" id="A0A7S0ZPR1"/>
<feature type="transmembrane region" description="Helical" evidence="1">
    <location>
        <begin position="36"/>
        <end position="63"/>
    </location>
</feature>
<name>A0A7S0ZPR1_NOCSC</name>
<accession>A0A7S0ZPR1</accession>
<keyword evidence="1" id="KW-0472">Membrane</keyword>
<protein>
    <submittedName>
        <fullName evidence="2">Uncharacterized protein</fullName>
    </submittedName>
</protein>
<feature type="transmembrane region" description="Helical" evidence="1">
    <location>
        <begin position="83"/>
        <end position="103"/>
    </location>
</feature>